<dbReference type="GO" id="GO:0000027">
    <property type="term" value="P:ribosomal large subunit assembly"/>
    <property type="evidence" value="ECO:0007669"/>
    <property type="project" value="UniProtKB-UniRule"/>
</dbReference>
<comment type="catalytic activity">
    <reaction evidence="9 10">
        <text>ATP + H2O = ADP + phosphate + H(+)</text>
        <dbReference type="Rhea" id="RHEA:13065"/>
        <dbReference type="ChEBI" id="CHEBI:15377"/>
        <dbReference type="ChEBI" id="CHEBI:15378"/>
        <dbReference type="ChEBI" id="CHEBI:30616"/>
        <dbReference type="ChEBI" id="CHEBI:43474"/>
        <dbReference type="ChEBI" id="CHEBI:456216"/>
        <dbReference type="EC" id="3.6.4.13"/>
    </reaction>
</comment>
<dbReference type="CDD" id="cd18787">
    <property type="entry name" value="SF2_C_DEAD"/>
    <property type="match status" value="1"/>
</dbReference>
<dbReference type="InterPro" id="IPR001650">
    <property type="entry name" value="Helicase_C-like"/>
</dbReference>
<comment type="caution">
    <text evidence="16">The sequence shown here is derived from an EMBL/GenBank/DDBJ whole genome shotgun (WGS) entry which is preliminary data.</text>
</comment>
<dbReference type="SUPFAM" id="SSF52540">
    <property type="entry name" value="P-loop containing nucleoside triphosphate hydrolases"/>
    <property type="match status" value="1"/>
</dbReference>
<evidence type="ECO:0000313" key="17">
    <source>
        <dbReference type="Proteomes" id="UP000321039"/>
    </source>
</evidence>
<feature type="domain" description="DEAD-box RNA helicase Q" evidence="15">
    <location>
        <begin position="8"/>
        <end position="36"/>
    </location>
</feature>
<evidence type="ECO:0000256" key="12">
    <source>
        <dbReference type="SAM" id="MobiDB-lite"/>
    </source>
</evidence>
<dbReference type="CDD" id="cd12499">
    <property type="entry name" value="RRM_EcCsdA_like"/>
    <property type="match status" value="1"/>
</dbReference>
<dbReference type="GO" id="GO:0070417">
    <property type="term" value="P:cellular response to cold"/>
    <property type="evidence" value="ECO:0007669"/>
    <property type="project" value="InterPro"/>
</dbReference>
<evidence type="ECO:0000256" key="1">
    <source>
        <dbReference type="ARBA" id="ARBA00004496"/>
    </source>
</evidence>
<keyword evidence="6 10" id="KW-0067">ATP-binding</keyword>
<dbReference type="InterPro" id="IPR011545">
    <property type="entry name" value="DEAD/DEAH_box_helicase_dom"/>
</dbReference>
<dbReference type="Pfam" id="PF25399">
    <property type="entry name" value="DeaD_dimer"/>
    <property type="match status" value="1"/>
</dbReference>
<evidence type="ECO:0000259" key="15">
    <source>
        <dbReference type="PROSITE" id="PS51195"/>
    </source>
</evidence>
<evidence type="ECO:0000259" key="14">
    <source>
        <dbReference type="PROSITE" id="PS51194"/>
    </source>
</evidence>
<dbReference type="GO" id="GO:0005829">
    <property type="term" value="C:cytosol"/>
    <property type="evidence" value="ECO:0007669"/>
    <property type="project" value="TreeGrafter"/>
</dbReference>
<dbReference type="EMBL" id="VRZA01000001">
    <property type="protein sequence ID" value="TXS96534.1"/>
    <property type="molecule type" value="Genomic_DNA"/>
</dbReference>
<dbReference type="SMART" id="SM00490">
    <property type="entry name" value="HELICc"/>
    <property type="match status" value="1"/>
</dbReference>
<dbReference type="InterPro" id="IPR050547">
    <property type="entry name" value="DEAD_box_RNA_helicases"/>
</dbReference>
<comment type="similarity">
    <text evidence="10">Belongs to the DEAD box helicase family. DeaD/CsdA subfamily.</text>
</comment>
<dbReference type="PROSITE" id="PS51192">
    <property type="entry name" value="HELICASE_ATP_BIND_1"/>
    <property type="match status" value="1"/>
</dbReference>
<evidence type="ECO:0000313" key="16">
    <source>
        <dbReference type="EMBL" id="TXS96534.1"/>
    </source>
</evidence>
<keyword evidence="5 10" id="KW-0347">Helicase</keyword>
<evidence type="ECO:0000256" key="10">
    <source>
        <dbReference type="HAMAP-Rule" id="MF_00964"/>
    </source>
</evidence>
<protein>
    <recommendedName>
        <fullName evidence="10">ATP-dependent RNA helicase DeaD</fullName>
        <ecNumber evidence="10">3.6.4.13</ecNumber>
    </recommendedName>
    <alternativeName>
        <fullName evidence="10">Cold-shock DEAD box protein A</fullName>
    </alternativeName>
</protein>
<evidence type="ECO:0000256" key="8">
    <source>
        <dbReference type="ARBA" id="ARBA00023016"/>
    </source>
</evidence>
<organism evidence="16 17">
    <name type="scientific">Parahaliea maris</name>
    <dbReference type="NCBI Taxonomy" id="2716870"/>
    <lineage>
        <taxon>Bacteria</taxon>
        <taxon>Pseudomonadati</taxon>
        <taxon>Pseudomonadota</taxon>
        <taxon>Gammaproteobacteria</taxon>
        <taxon>Cellvibrionales</taxon>
        <taxon>Halieaceae</taxon>
        <taxon>Parahaliea</taxon>
    </lineage>
</organism>
<dbReference type="Gene3D" id="3.30.70.330">
    <property type="match status" value="1"/>
</dbReference>
<dbReference type="GO" id="GO:0005524">
    <property type="term" value="F:ATP binding"/>
    <property type="evidence" value="ECO:0007669"/>
    <property type="project" value="UniProtKB-UniRule"/>
</dbReference>
<feature type="compositionally biased region" description="Basic and acidic residues" evidence="12">
    <location>
        <begin position="446"/>
        <end position="499"/>
    </location>
</feature>
<dbReference type="SMART" id="SM00487">
    <property type="entry name" value="DEXDc"/>
    <property type="match status" value="1"/>
</dbReference>
<accession>A0A5C9A909</accession>
<evidence type="ECO:0000256" key="4">
    <source>
        <dbReference type="ARBA" id="ARBA00022801"/>
    </source>
</evidence>
<sequence>MSTAPDAITFADLALPETLLKAIREVGYETPSAIQARTIPVLLSGVDLVGQAQTGTGKTAAFALPALAGLDLSRAEPQVLVLAPTRELAIQVAEAFQQYAHHLDGFRILPLYGGADYRGQLRQLQRGVHVIVGTPGRVMDHMRRGSLSLDSLQLLVLDEADEMLRMGFIDDVEWVLTQTPPERQVALFSATMPDAIRRIALQHLKEPQQVTVEAKTVTNESIRQRVWMMAGVHKLDALTRILEVEDFDAVIIFVRTRLATSELADKLAARGYAASALNGDVPQAQREKTVDQLKSGRIDILVATDVAARGLDVERISHVINYDIPYDVEAYVHRIGRTGRAGRSGEAILFAANRERRLLRAIERATNTSIEKMELPSAEQVADKRADRFRQKITETLATRDLAAARAMIEKYQHDEGIPVIDIAASLVLLAQDQQGLGPTRATGGKAEKSAGGERPEREFRDRPRPGRDGDGPAKKRQERPRDERPPKGMDRYRIEVGHSHGVKPGNIVGAIANEAEIDSQYIGHIAIFDDHSTVDLPEGMPREILTHLKNVWVSGQRLQMSPVADSGGKPGGKPGGKSKGKPGGKPGGKPAKGGKPDRKPRKS</sequence>
<feature type="region of interest" description="Disordered" evidence="12">
    <location>
        <begin position="437"/>
        <end position="500"/>
    </location>
</feature>
<feature type="domain" description="Helicase ATP-binding" evidence="13">
    <location>
        <begin position="39"/>
        <end position="210"/>
    </location>
</feature>
<dbReference type="InterPro" id="IPR044742">
    <property type="entry name" value="DEAD/DEAH_RhlB"/>
</dbReference>
<dbReference type="AlphaFoldDB" id="A0A5C9A909"/>
<dbReference type="InterPro" id="IPR000629">
    <property type="entry name" value="RNA-helicase_DEAD-box_CS"/>
</dbReference>
<dbReference type="PROSITE" id="PS51195">
    <property type="entry name" value="Q_MOTIF"/>
    <property type="match status" value="1"/>
</dbReference>
<keyword evidence="7 10" id="KW-0694">RNA-binding</keyword>
<feature type="short sequence motif" description="Q motif" evidence="11">
    <location>
        <begin position="8"/>
        <end position="36"/>
    </location>
</feature>
<dbReference type="Gene3D" id="3.40.50.300">
    <property type="entry name" value="P-loop containing nucleotide triphosphate hydrolases"/>
    <property type="match status" value="2"/>
</dbReference>
<dbReference type="EC" id="3.6.4.13" evidence="10"/>
<dbReference type="InterPro" id="IPR014014">
    <property type="entry name" value="RNA_helicase_DEAD_Q_motif"/>
</dbReference>
<gene>
    <name evidence="10" type="primary">deaD</name>
    <name evidence="10" type="synonym">csdA</name>
    <name evidence="16" type="ORF">FV139_03385</name>
</gene>
<feature type="domain" description="Helicase C-terminal" evidence="14">
    <location>
        <begin position="234"/>
        <end position="381"/>
    </location>
</feature>
<comment type="subcellular location">
    <subcellularLocation>
        <location evidence="1 10">Cytoplasm</location>
    </subcellularLocation>
</comment>
<evidence type="ECO:0000256" key="11">
    <source>
        <dbReference type="PROSITE-ProRule" id="PRU00552"/>
    </source>
</evidence>
<dbReference type="PROSITE" id="PS00039">
    <property type="entry name" value="DEAD_ATP_HELICASE"/>
    <property type="match status" value="1"/>
</dbReference>
<dbReference type="Pfam" id="PF03880">
    <property type="entry name" value="DbpA"/>
    <property type="match status" value="1"/>
</dbReference>
<evidence type="ECO:0000256" key="3">
    <source>
        <dbReference type="ARBA" id="ARBA00022741"/>
    </source>
</evidence>
<dbReference type="Proteomes" id="UP000321039">
    <property type="component" value="Unassembled WGS sequence"/>
</dbReference>
<dbReference type="FunFam" id="3.40.50.300:FF:000108">
    <property type="entry name" value="ATP-dependent RNA helicase RhlE"/>
    <property type="match status" value="1"/>
</dbReference>
<dbReference type="InterPro" id="IPR012677">
    <property type="entry name" value="Nucleotide-bd_a/b_plait_sf"/>
</dbReference>
<evidence type="ECO:0000256" key="6">
    <source>
        <dbReference type="ARBA" id="ARBA00022840"/>
    </source>
</evidence>
<dbReference type="Pfam" id="PF00271">
    <property type="entry name" value="Helicase_C"/>
    <property type="match status" value="1"/>
</dbReference>
<proteinExistence type="inferred from homology"/>
<dbReference type="PANTHER" id="PTHR47963">
    <property type="entry name" value="DEAD-BOX ATP-DEPENDENT RNA HELICASE 47, MITOCHONDRIAL"/>
    <property type="match status" value="1"/>
</dbReference>
<dbReference type="FunFam" id="3.30.70.330:FF:000068">
    <property type="entry name" value="ATP-dependent RNA helicase DeaD"/>
    <property type="match status" value="1"/>
</dbReference>
<name>A0A5C9A909_9GAMM</name>
<dbReference type="InterPro" id="IPR057325">
    <property type="entry name" value="DeaD_dimer"/>
</dbReference>
<keyword evidence="17" id="KW-1185">Reference proteome</keyword>
<dbReference type="PROSITE" id="PS51194">
    <property type="entry name" value="HELICASE_CTER"/>
    <property type="match status" value="1"/>
</dbReference>
<dbReference type="InterPro" id="IPR034415">
    <property type="entry name" value="CsdA_RRM"/>
</dbReference>
<dbReference type="PANTHER" id="PTHR47963:SF8">
    <property type="entry name" value="ATP-DEPENDENT RNA HELICASE DEAD"/>
    <property type="match status" value="1"/>
</dbReference>
<dbReference type="HAMAP" id="MF_00964">
    <property type="entry name" value="DEAD_helicase_DeaD"/>
    <property type="match status" value="1"/>
</dbReference>
<feature type="region of interest" description="Disordered" evidence="12">
    <location>
        <begin position="562"/>
        <end position="604"/>
    </location>
</feature>
<dbReference type="GO" id="GO:0003724">
    <property type="term" value="F:RNA helicase activity"/>
    <property type="evidence" value="ECO:0007669"/>
    <property type="project" value="UniProtKB-UniRule"/>
</dbReference>
<keyword evidence="2 10" id="KW-0963">Cytoplasm</keyword>
<evidence type="ECO:0000259" key="13">
    <source>
        <dbReference type="PROSITE" id="PS51192"/>
    </source>
</evidence>
<dbReference type="CDD" id="cd00268">
    <property type="entry name" value="DEADc"/>
    <property type="match status" value="1"/>
</dbReference>
<evidence type="ECO:0000256" key="2">
    <source>
        <dbReference type="ARBA" id="ARBA00022490"/>
    </source>
</evidence>
<keyword evidence="3 10" id="KW-0547">Nucleotide-binding</keyword>
<comment type="function">
    <text evidence="10">DEAD-box RNA helicase involved in various cellular processes at low temperature, including ribosome biogenesis, mRNA degradation and translation initiation.</text>
</comment>
<dbReference type="InterPro" id="IPR005580">
    <property type="entry name" value="DbpA/CsdA_RNA-bd_dom"/>
</dbReference>
<dbReference type="GO" id="GO:0006401">
    <property type="term" value="P:RNA catabolic process"/>
    <property type="evidence" value="ECO:0007669"/>
    <property type="project" value="UniProtKB-UniRule"/>
</dbReference>
<dbReference type="InterPro" id="IPR028618">
    <property type="entry name" value="DEAD_helicase_DeaD"/>
</dbReference>
<reference evidence="16 17" key="1">
    <citation type="submission" date="2019-08" db="EMBL/GenBank/DDBJ databases">
        <title>Parahaliea maris sp. nov., isolated from the surface seawater.</title>
        <authorList>
            <person name="Liu Y."/>
        </authorList>
    </citation>
    <scope>NUCLEOTIDE SEQUENCE [LARGE SCALE GENOMIC DNA]</scope>
    <source>
        <strain evidence="16 17">HSLHS9</strain>
    </source>
</reference>
<evidence type="ECO:0000256" key="7">
    <source>
        <dbReference type="ARBA" id="ARBA00022884"/>
    </source>
</evidence>
<dbReference type="InterPro" id="IPR027417">
    <property type="entry name" value="P-loop_NTPase"/>
</dbReference>
<evidence type="ECO:0000256" key="5">
    <source>
        <dbReference type="ARBA" id="ARBA00022806"/>
    </source>
</evidence>
<dbReference type="InterPro" id="IPR014001">
    <property type="entry name" value="Helicase_ATP-bd"/>
</dbReference>
<keyword evidence="8 10" id="KW-0346">Stress response</keyword>
<evidence type="ECO:0000256" key="9">
    <source>
        <dbReference type="ARBA" id="ARBA00047984"/>
    </source>
</evidence>
<dbReference type="GO" id="GO:0016887">
    <property type="term" value="F:ATP hydrolysis activity"/>
    <property type="evidence" value="ECO:0007669"/>
    <property type="project" value="RHEA"/>
</dbReference>
<keyword evidence="4 10" id="KW-0378">Hydrolase</keyword>
<dbReference type="Pfam" id="PF00270">
    <property type="entry name" value="DEAD"/>
    <property type="match status" value="1"/>
</dbReference>
<dbReference type="GO" id="GO:0005840">
    <property type="term" value="C:ribosome"/>
    <property type="evidence" value="ECO:0007669"/>
    <property type="project" value="TreeGrafter"/>
</dbReference>
<dbReference type="GO" id="GO:0033592">
    <property type="term" value="F:RNA strand annealing activity"/>
    <property type="evidence" value="ECO:0007669"/>
    <property type="project" value="TreeGrafter"/>
</dbReference>
<dbReference type="RefSeq" id="WP_148066806.1">
    <property type="nucleotide sequence ID" value="NZ_VRZA01000001.1"/>
</dbReference>